<name>A0A3R7WDX9_APHAT</name>
<sequence>MSQPGGSYHVLNAFTTPAYAYHDCVKTPGKSCFYGGVASHTLPMCPTLNRANLSATQCRTWDVTREIIPSAKVPVVGYGTISMLENMSSRDQVDDIRPCTLRLNFGLHRPDIQFSLFSVRQASDDDITVRLPASVMCETTTFIGDVLNAPNNAMDLYSFISKPKFVPTHPHHWESLHISDLTRFRAMMA</sequence>
<organism evidence="1 2">
    <name type="scientific">Aphanomyces astaci</name>
    <name type="common">Crayfish plague agent</name>
    <dbReference type="NCBI Taxonomy" id="112090"/>
    <lineage>
        <taxon>Eukaryota</taxon>
        <taxon>Sar</taxon>
        <taxon>Stramenopiles</taxon>
        <taxon>Oomycota</taxon>
        <taxon>Saprolegniomycetes</taxon>
        <taxon>Saprolegniales</taxon>
        <taxon>Verrucalvaceae</taxon>
        <taxon>Aphanomyces</taxon>
    </lineage>
</organism>
<reference evidence="1" key="1">
    <citation type="submission" date="2018-07" db="EMBL/GenBank/DDBJ databases">
        <title>Annotation of Aphanomyces astaci genome assembly.</title>
        <authorList>
            <person name="Studholme D.J."/>
        </authorList>
    </citation>
    <scope>NUCLEOTIDE SEQUENCE [LARGE SCALE GENOMIC DNA]</scope>
    <source>
        <strain evidence="1">Pc</strain>
    </source>
</reference>
<keyword evidence="2" id="KW-1185">Reference proteome</keyword>
<dbReference type="VEuPathDB" id="FungiDB:H257_06147"/>
<dbReference type="Proteomes" id="UP000284702">
    <property type="component" value="Unassembled WGS sequence"/>
</dbReference>
<protein>
    <submittedName>
        <fullName evidence="1">Uncharacterized protein</fullName>
    </submittedName>
</protein>
<gene>
    <name evidence="1" type="ORF">B5M09_011476</name>
</gene>
<proteinExistence type="predicted"/>
<dbReference type="EMBL" id="MZMZ02004439">
    <property type="protein sequence ID" value="RQM19278.1"/>
    <property type="molecule type" value="Genomic_DNA"/>
</dbReference>
<evidence type="ECO:0000313" key="1">
    <source>
        <dbReference type="EMBL" id="RQM19278.1"/>
    </source>
</evidence>
<evidence type="ECO:0000313" key="2">
    <source>
        <dbReference type="Proteomes" id="UP000284702"/>
    </source>
</evidence>
<dbReference type="AlphaFoldDB" id="A0A3R7WDX9"/>
<comment type="caution">
    <text evidence="1">The sequence shown here is derived from an EMBL/GenBank/DDBJ whole genome shotgun (WGS) entry which is preliminary data.</text>
</comment>
<accession>A0A3R7WDX9</accession>